<dbReference type="InterPro" id="IPR046198">
    <property type="entry name" value="DUF6230"/>
</dbReference>
<evidence type="ECO:0000313" key="4">
    <source>
        <dbReference type="Proteomes" id="UP001376459"/>
    </source>
</evidence>
<reference evidence="3 4" key="1">
    <citation type="submission" date="2024-03" db="EMBL/GenBank/DDBJ databases">
        <title>Novel Streptomyces species of biotechnological and ecological value are a feature of Machair soil.</title>
        <authorList>
            <person name="Prole J.R."/>
            <person name="Goodfellow M."/>
            <person name="Allenby N."/>
            <person name="Ward A.C."/>
        </authorList>
    </citation>
    <scope>NUCLEOTIDE SEQUENCE [LARGE SCALE GENOMIC DNA]</scope>
    <source>
        <strain evidence="3 4">MS1.AVA.1</strain>
    </source>
</reference>
<evidence type="ECO:0000256" key="2">
    <source>
        <dbReference type="SAM" id="Phobius"/>
    </source>
</evidence>
<feature type="region of interest" description="Disordered" evidence="1">
    <location>
        <begin position="1"/>
        <end position="30"/>
    </location>
</feature>
<feature type="transmembrane region" description="Helical" evidence="2">
    <location>
        <begin position="34"/>
        <end position="53"/>
    </location>
</feature>
<name>A0ABU8UUW4_9ACTN</name>
<keyword evidence="2" id="KW-0812">Transmembrane</keyword>
<dbReference type="Pfam" id="PF19741">
    <property type="entry name" value="DUF6230"/>
    <property type="match status" value="1"/>
</dbReference>
<sequence length="219" mass="22505">MIFSDDPEPSHRREKPQRPGRAGNRPRTGRTSRVRFVVALTPMLVSASVLLAGNATGMVSMAFAGQVPLTVHAERVSGSNVTASPGVSGRGGVLPALVTRLEKGEVKNACTTSTAQLPVVGPVTVTVRIGRASAAGLSVETDMATAESVTLTGARLNTPQLSPQKPTGLFSVGAQNVDGRRVTTQPHAFTAGTITAHEIDIAVDRGTGGCRSGKGKGTS</sequence>
<evidence type="ECO:0000256" key="1">
    <source>
        <dbReference type="SAM" id="MobiDB-lite"/>
    </source>
</evidence>
<dbReference type="Proteomes" id="UP001376459">
    <property type="component" value="Unassembled WGS sequence"/>
</dbReference>
<keyword evidence="2" id="KW-1133">Transmembrane helix</keyword>
<evidence type="ECO:0000313" key="3">
    <source>
        <dbReference type="EMBL" id="MEJ8672647.1"/>
    </source>
</evidence>
<protein>
    <submittedName>
        <fullName evidence="3">DUF6230 family protein</fullName>
    </submittedName>
</protein>
<keyword evidence="4" id="KW-1185">Reference proteome</keyword>
<gene>
    <name evidence="3" type="ORF">WKI71_42925</name>
</gene>
<organism evidence="3 4">
    <name type="scientific">Streptomyces machairae</name>
    <dbReference type="NCBI Taxonomy" id="3134109"/>
    <lineage>
        <taxon>Bacteria</taxon>
        <taxon>Bacillati</taxon>
        <taxon>Actinomycetota</taxon>
        <taxon>Actinomycetes</taxon>
        <taxon>Kitasatosporales</taxon>
        <taxon>Streptomycetaceae</taxon>
        <taxon>Streptomyces</taxon>
    </lineage>
</organism>
<proteinExistence type="predicted"/>
<accession>A0ABU8UUW4</accession>
<comment type="caution">
    <text evidence="3">The sequence shown here is derived from an EMBL/GenBank/DDBJ whole genome shotgun (WGS) entry which is preliminary data.</text>
</comment>
<dbReference type="EMBL" id="JBBKAK010000001">
    <property type="protein sequence ID" value="MEJ8672647.1"/>
    <property type="molecule type" value="Genomic_DNA"/>
</dbReference>
<keyword evidence="2" id="KW-0472">Membrane</keyword>